<feature type="region of interest" description="Disordered" evidence="1">
    <location>
        <begin position="37"/>
        <end position="63"/>
    </location>
</feature>
<keyword evidence="2" id="KW-0732">Signal</keyword>
<feature type="chain" id="PRO_5045175190" evidence="2">
    <location>
        <begin position="24"/>
        <end position="120"/>
    </location>
</feature>
<feature type="signal peptide" evidence="2">
    <location>
        <begin position="1"/>
        <end position="23"/>
    </location>
</feature>
<keyword evidence="4" id="KW-1185">Reference proteome</keyword>
<reference evidence="3 4" key="1">
    <citation type="submission" date="2023-09" db="EMBL/GenBank/DDBJ databases">
        <authorList>
            <person name="Rey-Velasco X."/>
        </authorList>
    </citation>
    <scope>NUCLEOTIDE SEQUENCE [LARGE SCALE GENOMIC DNA]</scope>
    <source>
        <strain evidence="3 4">F394</strain>
    </source>
</reference>
<evidence type="ECO:0000256" key="2">
    <source>
        <dbReference type="SAM" id="SignalP"/>
    </source>
</evidence>
<organism evidence="3 4">
    <name type="scientific">Rubrivirga litoralis</name>
    <dbReference type="NCBI Taxonomy" id="3075598"/>
    <lineage>
        <taxon>Bacteria</taxon>
        <taxon>Pseudomonadati</taxon>
        <taxon>Rhodothermota</taxon>
        <taxon>Rhodothermia</taxon>
        <taxon>Rhodothermales</taxon>
        <taxon>Rubricoccaceae</taxon>
        <taxon>Rubrivirga</taxon>
    </lineage>
</organism>
<sequence>MTRLRRALPVLAALLAVVVAVQATDLVACADEAEAAEHGEAHTDASFAPGAHPAPAPGDAHGADGHAGAFADCLCHVVFAPTGVVPDVGARLVGGAAAFAAFVAAPPEVEPLGLDHVPLV</sequence>
<evidence type="ECO:0000313" key="3">
    <source>
        <dbReference type="EMBL" id="MDT0630804.1"/>
    </source>
</evidence>
<feature type="compositionally biased region" description="Low complexity" evidence="1">
    <location>
        <begin position="44"/>
        <end position="63"/>
    </location>
</feature>
<comment type="caution">
    <text evidence="3">The sequence shown here is derived from an EMBL/GenBank/DDBJ whole genome shotgun (WGS) entry which is preliminary data.</text>
</comment>
<evidence type="ECO:0000256" key="1">
    <source>
        <dbReference type="SAM" id="MobiDB-lite"/>
    </source>
</evidence>
<gene>
    <name evidence="3" type="ORF">RM540_03510</name>
</gene>
<dbReference type="Proteomes" id="UP001267426">
    <property type="component" value="Unassembled WGS sequence"/>
</dbReference>
<name>A0ABU3BNE6_9BACT</name>
<evidence type="ECO:0000313" key="4">
    <source>
        <dbReference type="Proteomes" id="UP001267426"/>
    </source>
</evidence>
<dbReference type="RefSeq" id="WP_311662140.1">
    <property type="nucleotide sequence ID" value="NZ_JAVRHT010000005.1"/>
</dbReference>
<accession>A0ABU3BNE6</accession>
<proteinExistence type="predicted"/>
<dbReference type="EMBL" id="JAVRHT010000005">
    <property type="protein sequence ID" value="MDT0630804.1"/>
    <property type="molecule type" value="Genomic_DNA"/>
</dbReference>
<protein>
    <submittedName>
        <fullName evidence="3">Uncharacterized protein</fullName>
    </submittedName>
</protein>